<dbReference type="PRINTS" id="PR00111">
    <property type="entry name" value="ABHYDROLASE"/>
</dbReference>
<dbReference type="GO" id="GO:0016787">
    <property type="term" value="F:hydrolase activity"/>
    <property type="evidence" value="ECO:0007669"/>
    <property type="project" value="UniProtKB-KW"/>
</dbReference>
<name>A0A2W4XVK1_9CYAN</name>
<accession>A0A2W4XVK1</accession>
<evidence type="ECO:0000313" key="3">
    <source>
        <dbReference type="Proteomes" id="UP000249794"/>
    </source>
</evidence>
<comment type="caution">
    <text evidence="2">The sequence shown here is derived from an EMBL/GenBank/DDBJ whole genome shotgun (WGS) entry which is preliminary data.</text>
</comment>
<evidence type="ECO:0000313" key="2">
    <source>
        <dbReference type="EMBL" id="PZO60417.1"/>
    </source>
</evidence>
<gene>
    <name evidence="2" type="ORF">DCF15_01905</name>
</gene>
<evidence type="ECO:0000259" key="1">
    <source>
        <dbReference type="Pfam" id="PF00561"/>
    </source>
</evidence>
<dbReference type="InterPro" id="IPR000639">
    <property type="entry name" value="Epox_hydrolase-like"/>
</dbReference>
<dbReference type="PANTHER" id="PTHR43194">
    <property type="entry name" value="HYDROLASE ALPHA/BETA FOLD FAMILY"/>
    <property type="match status" value="1"/>
</dbReference>
<dbReference type="PANTHER" id="PTHR43194:SF2">
    <property type="entry name" value="PEROXISOMAL MEMBRANE PROTEIN LPX1"/>
    <property type="match status" value="1"/>
</dbReference>
<dbReference type="PRINTS" id="PR00412">
    <property type="entry name" value="EPOXHYDRLASE"/>
</dbReference>
<feature type="domain" description="AB hydrolase-1" evidence="1">
    <location>
        <begin position="18"/>
        <end position="254"/>
    </location>
</feature>
<dbReference type="InterPro" id="IPR029058">
    <property type="entry name" value="AB_hydrolase_fold"/>
</dbReference>
<dbReference type="Proteomes" id="UP000249794">
    <property type="component" value="Unassembled WGS sequence"/>
</dbReference>
<protein>
    <submittedName>
        <fullName evidence="2">Alpha/beta hydrolase</fullName>
    </submittedName>
</protein>
<reference evidence="2 3" key="2">
    <citation type="submission" date="2018-06" db="EMBL/GenBank/DDBJ databases">
        <title>Metagenomic assembly of (sub)arctic Cyanobacteria and their associated microbiome from non-axenic cultures.</title>
        <authorList>
            <person name="Baurain D."/>
        </authorList>
    </citation>
    <scope>NUCLEOTIDE SEQUENCE [LARGE SCALE GENOMIC DNA]</scope>
    <source>
        <strain evidence="2">ULC027bin1</strain>
    </source>
</reference>
<dbReference type="InterPro" id="IPR000073">
    <property type="entry name" value="AB_hydrolase_1"/>
</dbReference>
<keyword evidence="2" id="KW-0378">Hydrolase</keyword>
<dbReference type="SUPFAM" id="SSF53474">
    <property type="entry name" value="alpha/beta-Hydrolases"/>
    <property type="match status" value="1"/>
</dbReference>
<reference evidence="3" key="1">
    <citation type="submission" date="2018-04" db="EMBL/GenBank/DDBJ databases">
        <authorList>
            <person name="Cornet L."/>
        </authorList>
    </citation>
    <scope>NUCLEOTIDE SEQUENCE [LARGE SCALE GENOMIC DNA]</scope>
</reference>
<dbReference type="EMBL" id="QBMP01000009">
    <property type="protein sequence ID" value="PZO60417.1"/>
    <property type="molecule type" value="Genomic_DNA"/>
</dbReference>
<dbReference type="Gene3D" id="3.40.50.1820">
    <property type="entry name" value="alpha/beta hydrolase"/>
    <property type="match status" value="1"/>
</dbReference>
<dbReference type="Pfam" id="PF00561">
    <property type="entry name" value="Abhydrolase_1"/>
    <property type="match status" value="1"/>
</dbReference>
<proteinExistence type="predicted"/>
<dbReference type="AlphaFoldDB" id="A0A2W4XVK1"/>
<organism evidence="2 3">
    <name type="scientific">Phormidesmis priestleyi</name>
    <dbReference type="NCBI Taxonomy" id="268141"/>
    <lineage>
        <taxon>Bacteria</taxon>
        <taxon>Bacillati</taxon>
        <taxon>Cyanobacteriota</taxon>
        <taxon>Cyanophyceae</taxon>
        <taxon>Leptolyngbyales</taxon>
        <taxon>Leptolyngbyaceae</taxon>
        <taxon>Phormidesmis</taxon>
    </lineage>
</organism>
<sequence>MRLQIQIEGAQHQPARVPILCLHGHPGSGEAMSVFTTQLATQFTTYAPDLRGYGRSRALDGFTMSCHLDDLEELLDQYQLSQCLVLGWSLGGILAMELALRRPKTVRGLILVGTAARPRGSHPPITWQDNLFAGLAGALNFVWPGADGAIALGQKSLFRHLIRQHTPTAYQYLARQGAPAYLRMSRYADAALVNAIRAGYNRLPDIRDLHIPSLMLCGECDRHITAESSLETARALPDCEVHCYPDTAHLFPWEIPTQVNADIHRWLQTHPDIWQPLTPAPLTPNKP</sequence>
<dbReference type="InterPro" id="IPR050228">
    <property type="entry name" value="Carboxylesterase_BioH"/>
</dbReference>